<evidence type="ECO:0000256" key="3">
    <source>
        <dbReference type="ARBA" id="ARBA00022763"/>
    </source>
</evidence>
<proteinExistence type="inferred from homology"/>
<evidence type="ECO:0000256" key="2">
    <source>
        <dbReference type="ARBA" id="ARBA00009359"/>
    </source>
</evidence>
<name>A0A0G4ND98_VERLO</name>
<dbReference type="GO" id="GO:0051382">
    <property type="term" value="P:kinetochore assembly"/>
    <property type="evidence" value="ECO:0007669"/>
    <property type="project" value="InterPro"/>
</dbReference>
<feature type="compositionally biased region" description="Low complexity" evidence="7">
    <location>
        <begin position="15"/>
        <end position="26"/>
    </location>
</feature>
<keyword evidence="6" id="KW-0539">Nucleus</keyword>
<gene>
    <name evidence="8" type="ORF">BN1723_006109</name>
    <name evidence="9" type="ORF">HYQ45_006375</name>
</gene>
<dbReference type="Proteomes" id="UP000689129">
    <property type="component" value="Unassembled WGS sequence"/>
</dbReference>
<comment type="subcellular location">
    <subcellularLocation>
        <location evidence="1">Nucleus</location>
    </subcellularLocation>
</comment>
<dbReference type="Gene3D" id="1.10.20.10">
    <property type="entry name" value="Histone, subunit A"/>
    <property type="match status" value="1"/>
</dbReference>
<evidence type="ECO:0008006" key="11">
    <source>
        <dbReference type="Google" id="ProtNLM"/>
    </source>
</evidence>
<dbReference type="GO" id="GO:0006281">
    <property type="term" value="P:DNA repair"/>
    <property type="evidence" value="ECO:0007669"/>
    <property type="project" value="UniProtKB-KW"/>
</dbReference>
<dbReference type="EMBL" id="JAEMWZ010000114">
    <property type="protein sequence ID" value="KAG7135919.1"/>
    <property type="molecule type" value="Genomic_DNA"/>
</dbReference>
<comment type="similarity">
    <text evidence="2">Belongs to the CENP-X/MHF2 family.</text>
</comment>
<evidence type="ECO:0000313" key="10">
    <source>
        <dbReference type="Proteomes" id="UP000045706"/>
    </source>
</evidence>
<evidence type="ECO:0000256" key="7">
    <source>
        <dbReference type="SAM" id="MobiDB-lite"/>
    </source>
</evidence>
<reference evidence="10" key="1">
    <citation type="submission" date="2015-05" db="EMBL/GenBank/DDBJ databases">
        <authorList>
            <person name="Fogelqvist Johan"/>
        </authorList>
    </citation>
    <scope>NUCLEOTIDE SEQUENCE [LARGE SCALE GENOMIC DNA]</scope>
</reference>
<protein>
    <recommendedName>
        <fullName evidence="11">Centromere protein X</fullName>
    </recommendedName>
</protein>
<dbReference type="OrthoDB" id="2500381at2759"/>
<organism evidence="8 10">
    <name type="scientific">Verticillium longisporum</name>
    <name type="common">Verticillium dahliae var. longisporum</name>
    <dbReference type="NCBI Taxonomy" id="100787"/>
    <lineage>
        <taxon>Eukaryota</taxon>
        <taxon>Fungi</taxon>
        <taxon>Dikarya</taxon>
        <taxon>Ascomycota</taxon>
        <taxon>Pezizomycotina</taxon>
        <taxon>Sordariomycetes</taxon>
        <taxon>Hypocreomycetidae</taxon>
        <taxon>Glomerellales</taxon>
        <taxon>Plectosphaerellaceae</taxon>
        <taxon>Verticillium</taxon>
    </lineage>
</organism>
<dbReference type="GO" id="GO:0003677">
    <property type="term" value="F:DNA binding"/>
    <property type="evidence" value="ECO:0007669"/>
    <property type="project" value="UniProtKB-KW"/>
</dbReference>
<reference evidence="9" key="3">
    <citation type="journal article" date="2021" name="Mol. Plant Pathol.">
        <title>A 20-kb lineage-specific genomic region tames virulence in pathogenic amphidiploid Verticillium longisporum.</title>
        <authorList>
            <person name="Harting R."/>
            <person name="Starke J."/>
            <person name="Kusch H."/>
            <person name="Poggeler S."/>
            <person name="Maurus I."/>
            <person name="Schluter R."/>
            <person name="Landesfeind M."/>
            <person name="Bulla I."/>
            <person name="Nowrousian M."/>
            <person name="de Jonge R."/>
            <person name="Stahlhut G."/>
            <person name="Hoff K.J."/>
            <person name="Asshauer K.P."/>
            <person name="Thurmer A."/>
            <person name="Stanke M."/>
            <person name="Daniel R."/>
            <person name="Morgenstern B."/>
            <person name="Thomma B.P.H.J."/>
            <person name="Kronstad J.W."/>
            <person name="Braus-Stromeyer S.A."/>
            <person name="Braus G.H."/>
        </authorList>
    </citation>
    <scope>NUCLEOTIDE SEQUENCE</scope>
    <source>
        <strain evidence="9">Vl32</strain>
    </source>
</reference>
<evidence type="ECO:0000256" key="5">
    <source>
        <dbReference type="ARBA" id="ARBA00023204"/>
    </source>
</evidence>
<dbReference type="GO" id="GO:0046982">
    <property type="term" value="F:protein heterodimerization activity"/>
    <property type="evidence" value="ECO:0007669"/>
    <property type="project" value="InterPro"/>
</dbReference>
<dbReference type="InterPro" id="IPR018552">
    <property type="entry name" value="CENP-X"/>
</dbReference>
<sequence>MPPKQTTGAKRGRSSKAGGAASATASKKQRASTSAADLDDPFASSNDETASRRAAEVIDSDEEPSRGRAESLPEEEEEPEKTIPSGLVANLLREMFTREETRMTEGASQAAARYIDVFVREAIARCVHEREGGFLEVDDLEKISAQLLMDF</sequence>
<evidence type="ECO:0000256" key="4">
    <source>
        <dbReference type="ARBA" id="ARBA00023125"/>
    </source>
</evidence>
<keyword evidence="3" id="KW-0227">DNA damage</keyword>
<dbReference type="Proteomes" id="UP000045706">
    <property type="component" value="Unassembled WGS sequence"/>
</dbReference>
<feature type="region of interest" description="Disordered" evidence="7">
    <location>
        <begin position="1"/>
        <end position="85"/>
    </location>
</feature>
<reference evidence="8" key="2">
    <citation type="submission" date="2015-05" db="EMBL/GenBank/DDBJ databases">
        <authorList>
            <person name="Wang D.B."/>
            <person name="Wang M."/>
        </authorList>
    </citation>
    <scope>NUCLEOTIDE SEQUENCE [LARGE SCALE GENOMIC DNA]</scope>
    <source>
        <strain evidence="8">VL2</strain>
    </source>
</reference>
<evidence type="ECO:0000256" key="6">
    <source>
        <dbReference type="ARBA" id="ARBA00023242"/>
    </source>
</evidence>
<dbReference type="AlphaFoldDB" id="A0A0G4ND98"/>
<dbReference type="EMBL" id="CVQI01034051">
    <property type="protein sequence ID" value="CRK44457.1"/>
    <property type="molecule type" value="Genomic_DNA"/>
</dbReference>
<evidence type="ECO:0000313" key="9">
    <source>
        <dbReference type="EMBL" id="KAG7135919.1"/>
    </source>
</evidence>
<accession>A0A0G4ND98</accession>
<dbReference type="GO" id="GO:0000712">
    <property type="term" value="P:resolution of meiotic recombination intermediates"/>
    <property type="evidence" value="ECO:0007669"/>
    <property type="project" value="TreeGrafter"/>
</dbReference>
<dbReference type="Pfam" id="PF09415">
    <property type="entry name" value="CENP-X"/>
    <property type="match status" value="1"/>
</dbReference>
<dbReference type="PANTHER" id="PTHR28680:SF1">
    <property type="entry name" value="CENTROMERE PROTEIN X"/>
    <property type="match status" value="1"/>
</dbReference>
<dbReference type="PANTHER" id="PTHR28680">
    <property type="entry name" value="CENTROMERE PROTEIN X"/>
    <property type="match status" value="1"/>
</dbReference>
<keyword evidence="4" id="KW-0238">DNA-binding</keyword>
<evidence type="ECO:0000313" key="8">
    <source>
        <dbReference type="EMBL" id="CRK44457.1"/>
    </source>
</evidence>
<dbReference type="CDD" id="cd22921">
    <property type="entry name" value="HFD_CENP-X"/>
    <property type="match status" value="1"/>
</dbReference>
<keyword evidence="5" id="KW-0234">DNA repair</keyword>
<dbReference type="GO" id="GO:0071821">
    <property type="term" value="C:FANCM-MHF complex"/>
    <property type="evidence" value="ECO:0007669"/>
    <property type="project" value="TreeGrafter"/>
</dbReference>
<dbReference type="InterPro" id="IPR009072">
    <property type="entry name" value="Histone-fold"/>
</dbReference>
<evidence type="ECO:0000256" key="1">
    <source>
        <dbReference type="ARBA" id="ARBA00004123"/>
    </source>
</evidence>
<dbReference type="GO" id="GO:0031297">
    <property type="term" value="P:replication fork processing"/>
    <property type="evidence" value="ECO:0007669"/>
    <property type="project" value="TreeGrafter"/>
</dbReference>